<evidence type="ECO:0000256" key="6">
    <source>
        <dbReference type="ARBA" id="ARBA00023235"/>
    </source>
</evidence>
<protein>
    <recommendedName>
        <fullName evidence="3">DNA topoisomerase</fullName>
        <ecNumber evidence="3">5.6.2.1</ecNumber>
    </recommendedName>
</protein>
<dbReference type="Gene3D" id="3.90.15.10">
    <property type="entry name" value="Topoisomerase I, Chain A, domain 3"/>
    <property type="match status" value="1"/>
</dbReference>
<feature type="compositionally biased region" description="Basic and acidic residues" evidence="7">
    <location>
        <begin position="34"/>
        <end position="51"/>
    </location>
</feature>
<reference evidence="11" key="1">
    <citation type="submission" date="2017-10" db="EMBL/GenBank/DDBJ databases">
        <title>Whole genome sequencing of various Bordetella species.</title>
        <authorList>
            <person name="Weigand M.R."/>
            <person name="Loparev V."/>
            <person name="Peng Y."/>
            <person name="Bowden K.E."/>
            <person name="Tondella M.L."/>
            <person name="Williams M.M."/>
        </authorList>
    </citation>
    <scope>NUCLEOTIDE SEQUENCE [LARGE SCALE GENOMIC DNA]</scope>
    <source>
        <strain evidence="11">H720</strain>
    </source>
</reference>
<dbReference type="InterPro" id="IPR014711">
    <property type="entry name" value="TopoI_cat_a-hlx-sub_euk"/>
</dbReference>
<dbReference type="Gene3D" id="3.30.66.10">
    <property type="entry name" value="DNA topoisomerase I domain"/>
    <property type="match status" value="1"/>
</dbReference>
<dbReference type="InterPro" id="IPR049331">
    <property type="entry name" value="Top1B_N_bact"/>
</dbReference>
<dbReference type="EC" id="5.6.2.1" evidence="3"/>
<keyword evidence="5" id="KW-0238">DNA-binding</keyword>
<feature type="region of interest" description="Disordered" evidence="7">
    <location>
        <begin position="1"/>
        <end position="51"/>
    </location>
</feature>
<dbReference type="GO" id="GO:0006265">
    <property type="term" value="P:DNA topological change"/>
    <property type="evidence" value="ECO:0007669"/>
    <property type="project" value="InterPro"/>
</dbReference>
<dbReference type="Pfam" id="PF01028">
    <property type="entry name" value="Topoisom_I"/>
    <property type="match status" value="1"/>
</dbReference>
<keyword evidence="4" id="KW-0799">Topoisomerase</keyword>
<dbReference type="GeneID" id="92993831"/>
<evidence type="ECO:0000256" key="2">
    <source>
        <dbReference type="ARBA" id="ARBA00006645"/>
    </source>
</evidence>
<evidence type="ECO:0000256" key="4">
    <source>
        <dbReference type="ARBA" id="ARBA00023029"/>
    </source>
</evidence>
<comment type="catalytic activity">
    <reaction evidence="1">
        <text>ATP-independent breakage of single-stranded DNA, followed by passage and rejoining.</text>
        <dbReference type="EC" id="5.6.2.1"/>
    </reaction>
</comment>
<dbReference type="SUPFAM" id="SSF55869">
    <property type="entry name" value="DNA topoisomerase I domain"/>
    <property type="match status" value="1"/>
</dbReference>
<dbReference type="PROSITE" id="PS52038">
    <property type="entry name" value="TOPO_IB_2"/>
    <property type="match status" value="1"/>
</dbReference>
<dbReference type="SUPFAM" id="SSF56349">
    <property type="entry name" value="DNA breaking-rejoining enzymes"/>
    <property type="match status" value="1"/>
</dbReference>
<evidence type="ECO:0000256" key="3">
    <source>
        <dbReference type="ARBA" id="ARBA00012891"/>
    </source>
</evidence>
<evidence type="ECO:0000313" key="10">
    <source>
        <dbReference type="EMBL" id="AZW18674.1"/>
    </source>
</evidence>
<dbReference type="RefSeq" id="WP_048940125.1">
    <property type="nucleotide sequence ID" value="NZ_CP012077.1"/>
</dbReference>
<dbReference type="Proteomes" id="UP000282741">
    <property type="component" value="Chromosome"/>
</dbReference>
<accession>A0AAN1VH45</accession>
<dbReference type="InterPro" id="IPR035447">
    <property type="entry name" value="DNA_topo_I_N_sf"/>
</dbReference>
<comment type="similarity">
    <text evidence="2">Belongs to the type IB topoisomerase family.</text>
</comment>
<gene>
    <name evidence="10" type="ORF">CS347_18865</name>
</gene>
<dbReference type="Gene3D" id="1.10.132.120">
    <property type="match status" value="1"/>
</dbReference>
<evidence type="ECO:0000313" key="11">
    <source>
        <dbReference type="Proteomes" id="UP000282741"/>
    </source>
</evidence>
<evidence type="ECO:0000256" key="7">
    <source>
        <dbReference type="SAM" id="MobiDB-lite"/>
    </source>
</evidence>
<dbReference type="PRINTS" id="PR00416">
    <property type="entry name" value="EUTPISMRASEI"/>
</dbReference>
<sequence>MDGTAGSDRPPRSSNPRARPAPGLVYTDDSQPGLRREPDGKGGFRYLDRRGRPVTQPRTLARIRALAIPPAYTDVWICARANGHLQATGRDARGRKQYRYHPEWTARRDADKFGQLAAFGAALPRIRRRVERDLALPGLPPARVLALVARLLDQTLIRIGGAEYARSNRSYGLTTLQRRHTQVNGAQIRFQFTGKSGVRHDVTLRDRRLARLLRRCLEIPGQRLFQYEDEHGRRHAVDSSAVNAYLRLASGEDFTAKHYRTWAASVMAFEMLRAGGQAGPPAIKEVVAAVARRLANTPAVCRRCYVHPAVLAQAGRLPGPGRAPAGPRGLQAAERRFLAFVRGQESR</sequence>
<feature type="domain" description="DNA topoisomerase I catalytic core eukaryotic-type" evidence="8">
    <location>
        <begin position="106"/>
        <end position="295"/>
    </location>
</feature>
<proteinExistence type="inferred from homology"/>
<organism evidence="10 11">
    <name type="scientific">Bordetella hinzii</name>
    <dbReference type="NCBI Taxonomy" id="103855"/>
    <lineage>
        <taxon>Bacteria</taxon>
        <taxon>Pseudomonadati</taxon>
        <taxon>Pseudomonadota</taxon>
        <taxon>Betaproteobacteria</taxon>
        <taxon>Burkholderiales</taxon>
        <taxon>Alcaligenaceae</taxon>
        <taxon>Bordetella</taxon>
    </lineage>
</organism>
<name>A0AAN1VH45_9BORD</name>
<evidence type="ECO:0000259" key="8">
    <source>
        <dbReference type="Pfam" id="PF01028"/>
    </source>
</evidence>
<dbReference type="InterPro" id="IPR011010">
    <property type="entry name" value="DNA_brk_join_enz"/>
</dbReference>
<dbReference type="EMBL" id="CP024172">
    <property type="protein sequence ID" value="AZW18674.1"/>
    <property type="molecule type" value="Genomic_DNA"/>
</dbReference>
<dbReference type="InterPro" id="IPR001631">
    <property type="entry name" value="TopoI"/>
</dbReference>
<feature type="domain" description="DNA topoisomerase IB N-terminal" evidence="9">
    <location>
        <begin position="43"/>
        <end position="91"/>
    </location>
</feature>
<evidence type="ECO:0000259" key="9">
    <source>
        <dbReference type="Pfam" id="PF21338"/>
    </source>
</evidence>
<keyword evidence="6" id="KW-0413">Isomerase</keyword>
<dbReference type="Pfam" id="PF21338">
    <property type="entry name" value="Top1B_N_bact"/>
    <property type="match status" value="1"/>
</dbReference>
<evidence type="ECO:0000256" key="1">
    <source>
        <dbReference type="ARBA" id="ARBA00000213"/>
    </source>
</evidence>
<dbReference type="GO" id="GO:0003677">
    <property type="term" value="F:DNA binding"/>
    <property type="evidence" value="ECO:0007669"/>
    <property type="project" value="UniProtKB-KW"/>
</dbReference>
<evidence type="ECO:0000256" key="5">
    <source>
        <dbReference type="ARBA" id="ARBA00023125"/>
    </source>
</evidence>
<dbReference type="GO" id="GO:0003917">
    <property type="term" value="F:DNA topoisomerase type I (single strand cut, ATP-independent) activity"/>
    <property type="evidence" value="ECO:0007669"/>
    <property type="project" value="UniProtKB-EC"/>
</dbReference>
<dbReference type="InterPro" id="IPR013500">
    <property type="entry name" value="TopoI_cat_euk"/>
</dbReference>
<feature type="compositionally biased region" description="Low complexity" evidence="7">
    <location>
        <begin position="12"/>
        <end position="22"/>
    </location>
</feature>
<dbReference type="AlphaFoldDB" id="A0AAN1VH45"/>